<dbReference type="STRING" id="1304275.C41B8_09741"/>
<comment type="caution">
    <text evidence="2">The sequence shown here is derived from an EMBL/GenBank/DDBJ whole genome shotgun (WGS) entry which is preliminary data.</text>
</comment>
<dbReference type="AlphaFoldDB" id="A0A084IL89"/>
<reference evidence="2 3" key="1">
    <citation type="submission" date="2013-03" db="EMBL/GenBank/DDBJ databases">
        <title>Salinisphaera hydrothermalis C41B8 Genome Sequencing.</title>
        <authorList>
            <person name="Li C."/>
            <person name="Lai Q."/>
            <person name="Shao Z."/>
        </authorList>
    </citation>
    <scope>NUCLEOTIDE SEQUENCE [LARGE SCALE GENOMIC DNA]</scope>
    <source>
        <strain evidence="2 3">C41B8</strain>
    </source>
</reference>
<protein>
    <submittedName>
        <fullName evidence="2">Uncharacterized protein</fullName>
    </submittedName>
</protein>
<dbReference type="Proteomes" id="UP000028302">
    <property type="component" value="Unassembled WGS sequence"/>
</dbReference>
<gene>
    <name evidence="2" type="ORF">C41B8_09741</name>
</gene>
<keyword evidence="3" id="KW-1185">Reference proteome</keyword>
<keyword evidence="1" id="KW-0812">Transmembrane</keyword>
<keyword evidence="1" id="KW-0472">Membrane</keyword>
<evidence type="ECO:0000313" key="2">
    <source>
        <dbReference type="EMBL" id="KEZ77473.1"/>
    </source>
</evidence>
<name>A0A084IL89_SALHC</name>
<feature type="transmembrane region" description="Helical" evidence="1">
    <location>
        <begin position="56"/>
        <end position="74"/>
    </location>
</feature>
<organism evidence="2 3">
    <name type="scientific">Salinisphaera hydrothermalis (strain C41B8)</name>
    <dbReference type="NCBI Taxonomy" id="1304275"/>
    <lineage>
        <taxon>Bacteria</taxon>
        <taxon>Pseudomonadati</taxon>
        <taxon>Pseudomonadota</taxon>
        <taxon>Gammaproteobacteria</taxon>
        <taxon>Salinisphaerales</taxon>
        <taxon>Salinisphaeraceae</taxon>
        <taxon>Salinisphaera</taxon>
    </lineage>
</organism>
<proteinExistence type="predicted"/>
<evidence type="ECO:0000313" key="3">
    <source>
        <dbReference type="Proteomes" id="UP000028302"/>
    </source>
</evidence>
<sequence length="114" mass="11963">MPQQGPNGSHNHGGQRLPRWAGYVLIAADVVRMPLFLVCWLATVAALSMTLPSHSIWIQIAVAVLASIATLAAVTRAAALQASQHGALGAYVARLATTTSLGRCLTDFLSGRSK</sequence>
<feature type="transmembrane region" description="Helical" evidence="1">
    <location>
        <begin position="20"/>
        <end position="44"/>
    </location>
</feature>
<dbReference type="OrthoDB" id="7068737at2"/>
<dbReference type="EMBL" id="APNK01000012">
    <property type="protein sequence ID" value="KEZ77473.1"/>
    <property type="molecule type" value="Genomic_DNA"/>
</dbReference>
<dbReference type="RefSeq" id="WP_037337226.1">
    <property type="nucleotide sequence ID" value="NZ_APNK01000012.1"/>
</dbReference>
<keyword evidence="1" id="KW-1133">Transmembrane helix</keyword>
<accession>A0A084IL89</accession>
<evidence type="ECO:0000256" key="1">
    <source>
        <dbReference type="SAM" id="Phobius"/>
    </source>
</evidence>